<comment type="caution">
    <text evidence="1">The sequence shown here is derived from an EMBL/GenBank/DDBJ whole genome shotgun (WGS) entry which is preliminary data.</text>
</comment>
<protein>
    <submittedName>
        <fullName evidence="1">Uncharacterized protein</fullName>
    </submittedName>
</protein>
<evidence type="ECO:0000313" key="1">
    <source>
        <dbReference type="EMBL" id="HAG5538293.1"/>
    </source>
</evidence>
<reference evidence="1" key="1">
    <citation type="journal article" date="2018" name="Genome Biol.">
        <title>SKESA: strategic k-mer extension for scrupulous assemblies.</title>
        <authorList>
            <person name="Souvorov A."/>
            <person name="Agarwala R."/>
            <person name="Lipman D.J."/>
        </authorList>
    </citation>
    <scope>NUCLEOTIDE SEQUENCE</scope>
    <source>
        <strain evidence="1">MA.1102R13883</strain>
    </source>
</reference>
<sequence length="75" mass="8624">MKKSSGQNAGVKKMNVEKLYTRNNTVKLTRNSEELKEFADSGEFLPEYCFNSKGELLSEKEIMSIKRDIEIKTDC</sequence>
<proteinExistence type="predicted"/>
<organism evidence="1">
    <name type="scientific">Salmonella enterica</name>
    <name type="common">Salmonella choleraesuis</name>
    <dbReference type="NCBI Taxonomy" id="28901"/>
    <lineage>
        <taxon>Bacteria</taxon>
        <taxon>Pseudomonadati</taxon>
        <taxon>Pseudomonadota</taxon>
        <taxon>Gammaproteobacteria</taxon>
        <taxon>Enterobacterales</taxon>
        <taxon>Enterobacteriaceae</taxon>
        <taxon>Salmonella</taxon>
    </lineage>
</organism>
<dbReference type="EMBL" id="DAAYSE010000004">
    <property type="protein sequence ID" value="HAG5538293.1"/>
    <property type="molecule type" value="Genomic_DNA"/>
</dbReference>
<reference evidence="1" key="2">
    <citation type="submission" date="2020-02" db="EMBL/GenBank/DDBJ databases">
        <authorList>
            <consortium name="NCBI Pathogen Detection Project"/>
        </authorList>
    </citation>
    <scope>NUCLEOTIDE SEQUENCE</scope>
    <source>
        <strain evidence="1">MA.1102R13883</strain>
    </source>
</reference>
<accession>A0A765J6Z4</accession>
<gene>
    <name evidence="1" type="ORF">G8Q02_002067</name>
</gene>
<name>A0A765J6Z4_SALER</name>
<dbReference type="AlphaFoldDB" id="A0A765J6Z4"/>